<comment type="caution">
    <text evidence="3">The sequence shown here is derived from an EMBL/GenBank/DDBJ whole genome shotgun (WGS) entry which is preliminary data.</text>
</comment>
<organism evidence="3 4">
    <name type="scientific">Rhodocytophaga aerolata</name>
    <dbReference type="NCBI Taxonomy" id="455078"/>
    <lineage>
        <taxon>Bacteria</taxon>
        <taxon>Pseudomonadati</taxon>
        <taxon>Bacteroidota</taxon>
        <taxon>Cytophagia</taxon>
        <taxon>Cytophagales</taxon>
        <taxon>Rhodocytophagaceae</taxon>
        <taxon>Rhodocytophaga</taxon>
    </lineage>
</organism>
<feature type="transmembrane region" description="Helical" evidence="1">
    <location>
        <begin position="154"/>
        <end position="175"/>
    </location>
</feature>
<reference evidence="3" key="1">
    <citation type="submission" date="2023-07" db="EMBL/GenBank/DDBJ databases">
        <title>The genome sequence of Rhodocytophaga aerolata KACC 12507.</title>
        <authorList>
            <person name="Zhang X."/>
        </authorList>
    </citation>
    <scope>NUCLEOTIDE SEQUENCE</scope>
    <source>
        <strain evidence="3">KACC 12507</strain>
    </source>
</reference>
<feature type="transmembrane region" description="Helical" evidence="1">
    <location>
        <begin position="12"/>
        <end position="34"/>
    </location>
</feature>
<keyword evidence="1" id="KW-0812">Transmembrane</keyword>
<dbReference type="RefSeq" id="WP_302041839.1">
    <property type="nucleotide sequence ID" value="NZ_JAUKPO010000041.1"/>
</dbReference>
<evidence type="ECO:0000313" key="3">
    <source>
        <dbReference type="EMBL" id="MDO1451039.1"/>
    </source>
</evidence>
<dbReference type="EC" id="1.14.19.-" evidence="3"/>
<accession>A0ABT8RGD2</accession>
<sequence length="234" mass="27755">MRYQVESTKGVSIAMLMIICWAGLLTFLLAGYTIRPFSPLTYLFVAIQTHLFTGLFITAHDAMHGVVSRNKKVNKLIGQICATLFVFNSYKRLFPKHHEHHRFVKSEKDPDYYEGNFFMWYFHFMKQYVTVWQIVLAAITFNILTLVVPQLNVILYWVVPSLLSTFQLFYFGTYLPHKGEHAENNVHYSRSQKKNHLWAFLTCYFFGYHYEHHHAPGTPWWQLYKVKEANPTEW</sequence>
<evidence type="ECO:0000313" key="4">
    <source>
        <dbReference type="Proteomes" id="UP001168528"/>
    </source>
</evidence>
<evidence type="ECO:0000256" key="1">
    <source>
        <dbReference type="SAM" id="Phobius"/>
    </source>
</evidence>
<gene>
    <name evidence="3" type="ORF">Q0590_32495</name>
</gene>
<dbReference type="GO" id="GO:0016491">
    <property type="term" value="F:oxidoreductase activity"/>
    <property type="evidence" value="ECO:0007669"/>
    <property type="project" value="UniProtKB-KW"/>
</dbReference>
<keyword evidence="3" id="KW-0560">Oxidoreductase</keyword>
<keyword evidence="1" id="KW-0472">Membrane</keyword>
<dbReference type="Proteomes" id="UP001168528">
    <property type="component" value="Unassembled WGS sequence"/>
</dbReference>
<feature type="domain" description="Fatty acid desaturase" evidence="2">
    <location>
        <begin position="125"/>
        <end position="228"/>
    </location>
</feature>
<proteinExistence type="predicted"/>
<protein>
    <submittedName>
        <fullName evidence="3">Fatty acid desaturase</fullName>
        <ecNumber evidence="3">1.14.19.-</ecNumber>
    </submittedName>
</protein>
<keyword evidence="1" id="KW-1133">Transmembrane helix</keyword>
<dbReference type="EMBL" id="JAUKPO010000041">
    <property type="protein sequence ID" value="MDO1451039.1"/>
    <property type="molecule type" value="Genomic_DNA"/>
</dbReference>
<dbReference type="Pfam" id="PF00487">
    <property type="entry name" value="FA_desaturase"/>
    <property type="match status" value="1"/>
</dbReference>
<feature type="transmembrane region" description="Helical" evidence="1">
    <location>
        <begin position="128"/>
        <end position="148"/>
    </location>
</feature>
<name>A0ABT8RGD2_9BACT</name>
<dbReference type="InterPro" id="IPR005804">
    <property type="entry name" value="FA_desaturase_dom"/>
</dbReference>
<feature type="transmembrane region" description="Helical" evidence="1">
    <location>
        <begin position="40"/>
        <end position="59"/>
    </location>
</feature>
<keyword evidence="4" id="KW-1185">Reference proteome</keyword>
<evidence type="ECO:0000259" key="2">
    <source>
        <dbReference type="Pfam" id="PF00487"/>
    </source>
</evidence>